<dbReference type="EC" id="2.7.1.15" evidence="2 12"/>
<dbReference type="InterPro" id="IPR002139">
    <property type="entry name" value="Ribo/fructo_kinase"/>
</dbReference>
<dbReference type="PANTHER" id="PTHR10584:SF166">
    <property type="entry name" value="RIBOKINASE"/>
    <property type="match status" value="1"/>
</dbReference>
<feature type="binding site" evidence="12">
    <location>
        <position position="140"/>
    </location>
    <ligand>
        <name>substrate</name>
    </ligand>
</feature>
<dbReference type="Pfam" id="PF00294">
    <property type="entry name" value="PfkB"/>
    <property type="match status" value="1"/>
</dbReference>
<evidence type="ECO:0000256" key="1">
    <source>
        <dbReference type="ARBA" id="ARBA00005380"/>
    </source>
</evidence>
<feature type="binding site" evidence="12">
    <location>
        <position position="300"/>
    </location>
    <ligand>
        <name>K(+)</name>
        <dbReference type="ChEBI" id="CHEBI:29103"/>
    </ligand>
</feature>
<comment type="subcellular location">
    <subcellularLocation>
        <location evidence="12">Cytoplasm</location>
    </subcellularLocation>
</comment>
<dbReference type="Proteomes" id="UP001595892">
    <property type="component" value="Unassembled WGS sequence"/>
</dbReference>
<dbReference type="PANTHER" id="PTHR10584">
    <property type="entry name" value="SUGAR KINASE"/>
    <property type="match status" value="1"/>
</dbReference>
<dbReference type="CDD" id="cd01174">
    <property type="entry name" value="ribokinase"/>
    <property type="match status" value="1"/>
</dbReference>
<feature type="compositionally biased region" description="Basic and acidic residues" evidence="13">
    <location>
        <begin position="311"/>
        <end position="333"/>
    </location>
</feature>
<feature type="binding site" evidence="12">
    <location>
        <position position="297"/>
    </location>
    <ligand>
        <name>K(+)</name>
        <dbReference type="ChEBI" id="CHEBI:29103"/>
    </ligand>
</feature>
<feature type="binding site" evidence="12">
    <location>
        <begin position="13"/>
        <end position="15"/>
    </location>
    <ligand>
        <name>substrate</name>
    </ligand>
</feature>
<keyword evidence="12" id="KW-0963">Cytoplasm</keyword>
<comment type="function">
    <text evidence="12">Catalyzes the phosphorylation of ribose at O-5 in a reaction requiring ATP and magnesium. The resulting D-ribose-5-phosphate can then be used either for sythesis of nucleotides, histidine, and tryptophan, or as a component of the pentose phosphate pathway.</text>
</comment>
<evidence type="ECO:0000256" key="5">
    <source>
        <dbReference type="ARBA" id="ARBA00022723"/>
    </source>
</evidence>
<name>A0ABV9NJS4_9GAMM</name>
<feature type="binding site" evidence="12">
    <location>
        <begin position="40"/>
        <end position="44"/>
    </location>
    <ligand>
        <name>substrate</name>
    </ligand>
</feature>
<dbReference type="RefSeq" id="WP_377003685.1">
    <property type="nucleotide sequence ID" value="NZ_JBHSGG010000015.1"/>
</dbReference>
<dbReference type="PROSITE" id="PS00583">
    <property type="entry name" value="PFKB_KINASES_1"/>
    <property type="match status" value="1"/>
</dbReference>
<comment type="similarity">
    <text evidence="1">Belongs to the carbohydrate kinase pfkB family.</text>
</comment>
<feature type="binding site" evidence="12">
    <location>
        <position position="263"/>
    </location>
    <ligand>
        <name>K(+)</name>
        <dbReference type="ChEBI" id="CHEBI:29103"/>
    </ligand>
</feature>
<evidence type="ECO:0000256" key="10">
    <source>
        <dbReference type="ARBA" id="ARBA00022958"/>
    </source>
</evidence>
<dbReference type="PROSITE" id="PS00584">
    <property type="entry name" value="PFKB_KINASES_2"/>
    <property type="match status" value="1"/>
</dbReference>
<comment type="pathway">
    <text evidence="12">Carbohydrate metabolism; D-ribose degradation; D-ribose 5-phosphate from beta-D-ribopyranose: step 2/2.</text>
</comment>
<comment type="cofactor">
    <cofactor evidence="12">
        <name>Mg(2+)</name>
        <dbReference type="ChEBI" id="CHEBI:18420"/>
    </cofactor>
    <text evidence="12">Requires a divalent cation, most likely magnesium in vivo, as an electrophilic catalyst to aid phosphoryl group transfer. It is the chelate of the metal and the nucleotide that is the actual substrate.</text>
</comment>
<feature type="active site" description="Proton acceptor" evidence="12">
    <location>
        <position position="267"/>
    </location>
</feature>
<feature type="domain" description="Carbohydrate kinase PfkB" evidence="14">
    <location>
        <begin position="6"/>
        <end position="309"/>
    </location>
</feature>
<evidence type="ECO:0000313" key="16">
    <source>
        <dbReference type="Proteomes" id="UP001595892"/>
    </source>
</evidence>
<feature type="binding site" evidence="12">
    <location>
        <begin position="266"/>
        <end position="267"/>
    </location>
    <ligand>
        <name>ATP</name>
        <dbReference type="ChEBI" id="CHEBI:30616"/>
    </ligand>
</feature>
<accession>A0ABV9NJS4</accession>
<gene>
    <name evidence="12" type="primary">rbsK</name>
    <name evidence="15" type="ORF">ACFO3Q_05770</name>
</gene>
<feature type="binding site" evidence="12">
    <location>
        <position position="302"/>
    </location>
    <ligand>
        <name>K(+)</name>
        <dbReference type="ChEBI" id="CHEBI:29103"/>
    </ligand>
</feature>
<evidence type="ECO:0000256" key="9">
    <source>
        <dbReference type="ARBA" id="ARBA00022842"/>
    </source>
</evidence>
<keyword evidence="8 12" id="KW-0067">ATP-binding</keyword>
<keyword evidence="5 12" id="KW-0479">Metal-binding</keyword>
<feature type="binding site" evidence="12">
    <location>
        <position position="267"/>
    </location>
    <ligand>
        <name>substrate</name>
    </ligand>
</feature>
<evidence type="ECO:0000256" key="13">
    <source>
        <dbReference type="SAM" id="MobiDB-lite"/>
    </source>
</evidence>
<comment type="similarity">
    <text evidence="12">Belongs to the carbohydrate kinase PfkB family. Ribokinase subfamily.</text>
</comment>
<reference evidence="16" key="1">
    <citation type="journal article" date="2019" name="Int. J. Syst. Evol. Microbiol.">
        <title>The Global Catalogue of Microorganisms (GCM) 10K type strain sequencing project: providing services to taxonomists for standard genome sequencing and annotation.</title>
        <authorList>
            <consortium name="The Broad Institute Genomics Platform"/>
            <consortium name="The Broad Institute Genome Sequencing Center for Infectious Disease"/>
            <person name="Wu L."/>
            <person name="Ma J."/>
        </authorList>
    </citation>
    <scope>NUCLEOTIDE SEQUENCE [LARGE SCALE GENOMIC DNA]</scope>
    <source>
        <strain evidence="16">CGMCC 1.13574</strain>
    </source>
</reference>
<dbReference type="HAMAP" id="MF_01987">
    <property type="entry name" value="Ribokinase"/>
    <property type="match status" value="1"/>
</dbReference>
<proteinExistence type="inferred from homology"/>
<dbReference type="InterPro" id="IPR029056">
    <property type="entry name" value="Ribokinase-like"/>
</dbReference>
<dbReference type="EMBL" id="JBHSGG010000015">
    <property type="protein sequence ID" value="MFC4727674.1"/>
    <property type="molecule type" value="Genomic_DNA"/>
</dbReference>
<dbReference type="InterPro" id="IPR011611">
    <property type="entry name" value="PfkB_dom"/>
</dbReference>
<dbReference type="GO" id="GO:0004747">
    <property type="term" value="F:ribokinase activity"/>
    <property type="evidence" value="ECO:0007669"/>
    <property type="project" value="UniProtKB-EC"/>
</dbReference>
<dbReference type="SUPFAM" id="SSF53613">
    <property type="entry name" value="Ribokinase-like"/>
    <property type="match status" value="1"/>
</dbReference>
<feature type="binding site" evidence="12">
    <location>
        <position position="185"/>
    </location>
    <ligand>
        <name>ATP</name>
        <dbReference type="ChEBI" id="CHEBI:30616"/>
    </ligand>
</feature>
<comment type="subunit">
    <text evidence="12">Homodimer.</text>
</comment>
<keyword evidence="7 12" id="KW-0418">Kinase</keyword>
<evidence type="ECO:0000256" key="12">
    <source>
        <dbReference type="HAMAP-Rule" id="MF_01987"/>
    </source>
</evidence>
<evidence type="ECO:0000256" key="6">
    <source>
        <dbReference type="ARBA" id="ARBA00022741"/>
    </source>
</evidence>
<evidence type="ECO:0000256" key="11">
    <source>
        <dbReference type="ARBA" id="ARBA00023277"/>
    </source>
</evidence>
<keyword evidence="11 12" id="KW-0119">Carbohydrate metabolism</keyword>
<comment type="activity regulation">
    <text evidence="12">Activated by a monovalent cation that binds near, but not in, the active site. The most likely occupant of the site in vivo is potassium. Ion binding induces a conformational change that may alter substrate affinity.</text>
</comment>
<dbReference type="InterPro" id="IPR011877">
    <property type="entry name" value="Ribokinase"/>
</dbReference>
<dbReference type="Gene3D" id="3.40.1190.20">
    <property type="match status" value="1"/>
</dbReference>
<keyword evidence="4 12" id="KW-0808">Transferase</keyword>
<protein>
    <recommendedName>
        <fullName evidence="3 12">Ribokinase</fullName>
        <shortName evidence="12">RK</shortName>
        <ecNumber evidence="2 12">2.7.1.15</ecNumber>
    </recommendedName>
</protein>
<evidence type="ECO:0000256" key="8">
    <source>
        <dbReference type="ARBA" id="ARBA00022840"/>
    </source>
</evidence>
<dbReference type="InterPro" id="IPR002173">
    <property type="entry name" value="Carboh/pur_kinase_PfkB_CS"/>
</dbReference>
<comment type="catalytic activity">
    <reaction evidence="12">
        <text>D-ribose + ATP = D-ribose 5-phosphate + ADP + H(+)</text>
        <dbReference type="Rhea" id="RHEA:13697"/>
        <dbReference type="ChEBI" id="CHEBI:15378"/>
        <dbReference type="ChEBI" id="CHEBI:30616"/>
        <dbReference type="ChEBI" id="CHEBI:47013"/>
        <dbReference type="ChEBI" id="CHEBI:78346"/>
        <dbReference type="ChEBI" id="CHEBI:456216"/>
        <dbReference type="EC" id="2.7.1.15"/>
    </reaction>
</comment>
<keyword evidence="16" id="KW-1185">Reference proteome</keyword>
<evidence type="ECO:0000256" key="2">
    <source>
        <dbReference type="ARBA" id="ARBA00012035"/>
    </source>
</evidence>
<keyword evidence="6 12" id="KW-0547">Nucleotide-binding</keyword>
<organism evidence="15 16">
    <name type="scientific">Coralloluteibacterium thermophilum</name>
    <dbReference type="NCBI Taxonomy" id="2707049"/>
    <lineage>
        <taxon>Bacteria</taxon>
        <taxon>Pseudomonadati</taxon>
        <taxon>Pseudomonadota</taxon>
        <taxon>Gammaproteobacteria</taxon>
        <taxon>Lysobacterales</taxon>
        <taxon>Lysobacteraceae</taxon>
        <taxon>Coralloluteibacterium</taxon>
    </lineage>
</organism>
<comment type="caution">
    <text evidence="12">Lacks conserved residue(s) required for the propagation of feature annotation.</text>
</comment>
<evidence type="ECO:0000256" key="7">
    <source>
        <dbReference type="ARBA" id="ARBA00022777"/>
    </source>
</evidence>
<evidence type="ECO:0000313" key="15">
    <source>
        <dbReference type="EMBL" id="MFC4727674.1"/>
    </source>
</evidence>
<evidence type="ECO:0000256" key="3">
    <source>
        <dbReference type="ARBA" id="ARBA00016943"/>
    </source>
</evidence>
<dbReference type="PRINTS" id="PR00990">
    <property type="entry name" value="RIBOKINASE"/>
</dbReference>
<feature type="region of interest" description="Disordered" evidence="13">
    <location>
        <begin position="305"/>
        <end position="339"/>
    </location>
</feature>
<evidence type="ECO:0000259" key="14">
    <source>
        <dbReference type="Pfam" id="PF00294"/>
    </source>
</evidence>
<comment type="caution">
    <text evidence="15">The sequence shown here is derived from an EMBL/GenBank/DDBJ whole genome shotgun (WGS) entry which is preliminary data.</text>
</comment>
<evidence type="ECO:0000256" key="4">
    <source>
        <dbReference type="ARBA" id="ARBA00022679"/>
    </source>
</evidence>
<keyword evidence="10 12" id="KW-0630">Potassium</keyword>
<feature type="binding site" evidence="12">
    <location>
        <begin position="229"/>
        <end position="234"/>
    </location>
    <ligand>
        <name>ATP</name>
        <dbReference type="ChEBI" id="CHEBI:30616"/>
    </ligand>
</feature>
<feature type="binding site" evidence="12">
    <location>
        <position position="261"/>
    </location>
    <ligand>
        <name>K(+)</name>
        <dbReference type="ChEBI" id="CHEBI:29103"/>
    </ligand>
</feature>
<sequence>MAARPVAVVGSFNQDFVWHVERFNAPGETQLGRFDTGPGGKGSNQAIACARLGAPTRFVAALGDDAIAAQARALFDAEGIDARIETHAQAMSGSAAILIDASAQNMIVVGAGANALLSSAHVEAERAAIESAAVLLTQHEVNPDATRRALEIAGAAGVLRIHNPAPTVVPAAAAPLDQVDVLTPNESEFADLLRAHAGLSLAADGLHALGDDDLHALCLRLPPPRIVLTLGARGAFVSDAGTGDAPAGRLRVPARPVVARDTTGAGDAFNAGLAVALAEGQPLDHAVHFATRVAALQVQREGAARGMPSRSEVEREWGIGNRDLGRDVERERGTGNGEL</sequence>
<keyword evidence="9 12" id="KW-0460">Magnesium</keyword>